<dbReference type="PANTHER" id="PTHR41328:SF2">
    <property type="entry name" value="TERMINASE SMALL SUBUNIT"/>
    <property type="match status" value="1"/>
</dbReference>
<accession>A0A1F7VE26</accession>
<evidence type="ECO:0000256" key="1">
    <source>
        <dbReference type="ARBA" id="ARBA00022612"/>
    </source>
</evidence>
<comment type="caution">
    <text evidence="3">The sequence shown here is derived from an EMBL/GenBank/DDBJ whole genome shotgun (WGS) entry which is preliminary data.</text>
</comment>
<dbReference type="GO" id="GO:0051276">
    <property type="term" value="P:chromosome organization"/>
    <property type="evidence" value="ECO:0007669"/>
    <property type="project" value="InterPro"/>
</dbReference>
<dbReference type="EMBL" id="MGEQ01000001">
    <property type="protein sequence ID" value="OGL88234.1"/>
    <property type="molecule type" value="Genomic_DNA"/>
</dbReference>
<dbReference type="InterPro" id="IPR005335">
    <property type="entry name" value="Terminase_ssu"/>
</dbReference>
<evidence type="ECO:0008006" key="5">
    <source>
        <dbReference type="Google" id="ProtNLM"/>
    </source>
</evidence>
<dbReference type="Proteomes" id="UP000176593">
    <property type="component" value="Unassembled WGS sequence"/>
</dbReference>
<evidence type="ECO:0000256" key="2">
    <source>
        <dbReference type="ARBA" id="ARBA00023219"/>
    </source>
</evidence>
<reference evidence="3 4" key="1">
    <citation type="journal article" date="2016" name="Nat. Commun.">
        <title>Thousands of microbial genomes shed light on interconnected biogeochemical processes in an aquifer system.</title>
        <authorList>
            <person name="Anantharaman K."/>
            <person name="Brown C.T."/>
            <person name="Hug L.A."/>
            <person name="Sharon I."/>
            <person name="Castelle C.J."/>
            <person name="Probst A.J."/>
            <person name="Thomas B.C."/>
            <person name="Singh A."/>
            <person name="Wilkins M.J."/>
            <person name="Karaoz U."/>
            <person name="Brodie E.L."/>
            <person name="Williams K.H."/>
            <person name="Hubbard S.S."/>
            <person name="Banfield J.F."/>
        </authorList>
    </citation>
    <scope>NUCLEOTIDE SEQUENCE [LARGE SCALE GENOMIC DNA]</scope>
</reference>
<keyword evidence="1" id="KW-1188">Viral release from host cell</keyword>
<sequence>MPKEALTIKQRRFVIEYIQTGNGTEAAVSAYDCQSRNTARSMASENLLKPAIQKAISEEMSTICQETFIKAKLHQLAESAKSEDTQLRALTIIAHITGLYNRDDKNGLAPLVIQLPEIKNM</sequence>
<organism evidence="3 4">
    <name type="scientific">Candidatus Uhrbacteria bacterium RIFCSPLOWO2_02_FULL_48_18</name>
    <dbReference type="NCBI Taxonomy" id="1802408"/>
    <lineage>
        <taxon>Bacteria</taxon>
        <taxon>Candidatus Uhriibacteriota</taxon>
    </lineage>
</organism>
<evidence type="ECO:0000313" key="3">
    <source>
        <dbReference type="EMBL" id="OGL88234.1"/>
    </source>
</evidence>
<dbReference type="Pfam" id="PF03592">
    <property type="entry name" value="Terminase_2"/>
    <property type="match status" value="1"/>
</dbReference>
<dbReference type="InterPro" id="IPR038713">
    <property type="entry name" value="Terminase_Gp1_N_sf"/>
</dbReference>
<evidence type="ECO:0000313" key="4">
    <source>
        <dbReference type="Proteomes" id="UP000176593"/>
    </source>
</evidence>
<dbReference type="PANTHER" id="PTHR41328">
    <property type="entry name" value="TERMINASE SMALL SUBUNIT-RELATED"/>
    <property type="match status" value="1"/>
</dbReference>
<proteinExistence type="predicted"/>
<name>A0A1F7VE26_9BACT</name>
<dbReference type="InterPro" id="IPR052404">
    <property type="entry name" value="SPP1-like_terminase"/>
</dbReference>
<gene>
    <name evidence="3" type="ORF">A3I41_00725</name>
</gene>
<protein>
    <recommendedName>
        <fullName evidence="5">Terminase</fullName>
    </recommendedName>
</protein>
<dbReference type="AlphaFoldDB" id="A0A1F7VE26"/>
<keyword evidence="2" id="KW-0231">Viral genome packaging</keyword>
<dbReference type="Gene3D" id="1.10.10.1400">
    <property type="entry name" value="Terminase, small subunit, N-terminal DNA-binding domain, HTH motif"/>
    <property type="match status" value="1"/>
</dbReference>